<dbReference type="PRINTS" id="PR01271">
    <property type="entry name" value="HISDACETLASE"/>
</dbReference>
<dbReference type="GO" id="GO:0040029">
    <property type="term" value="P:epigenetic regulation of gene expression"/>
    <property type="evidence" value="ECO:0007669"/>
    <property type="project" value="TreeGrafter"/>
</dbReference>
<dbReference type="Pfam" id="PF00850">
    <property type="entry name" value="Hist_deacetyl"/>
    <property type="match status" value="1"/>
</dbReference>
<evidence type="ECO:0000259" key="1">
    <source>
        <dbReference type="Pfam" id="PF00850"/>
    </source>
</evidence>
<dbReference type="InterPro" id="IPR003084">
    <property type="entry name" value="HDAC_I/II"/>
</dbReference>
<dbReference type="PANTHER" id="PTHR10625">
    <property type="entry name" value="HISTONE DEACETYLASE HDAC1-RELATED"/>
    <property type="match status" value="1"/>
</dbReference>
<organism evidence="2">
    <name type="scientific">Henneguya salminicola</name>
    <name type="common">Myxosporean</name>
    <dbReference type="NCBI Taxonomy" id="69463"/>
    <lineage>
        <taxon>Eukaryota</taxon>
        <taxon>Metazoa</taxon>
        <taxon>Cnidaria</taxon>
        <taxon>Myxozoa</taxon>
        <taxon>Myxosporea</taxon>
        <taxon>Bivalvulida</taxon>
        <taxon>Platysporina</taxon>
        <taxon>Myxobolidae</taxon>
        <taxon>Henneguya</taxon>
    </lineage>
</organism>
<sequence>MKPHRISLTHDLVFSYSLHDKMTIFSPNKINANYLKKFHSDEYISFLEKLPISFYADKNNNINNFNVGLDWYYYRTFNSPYFDGLFDFCCSYTGASIDAARRLNTKEFDVVINWSGGFHHAKKSMVQ</sequence>
<dbReference type="GO" id="GO:0070210">
    <property type="term" value="C:Rpd3L-Expanded complex"/>
    <property type="evidence" value="ECO:0007669"/>
    <property type="project" value="TreeGrafter"/>
</dbReference>
<dbReference type="AlphaFoldDB" id="A0A6G3MI12"/>
<dbReference type="InterPro" id="IPR023696">
    <property type="entry name" value="Ureohydrolase_dom_sf"/>
</dbReference>
<name>A0A6G3MI12_HENSL</name>
<dbReference type="PANTHER" id="PTHR10625:SF36">
    <property type="entry name" value="HISTONE DEACETYLASE 3"/>
    <property type="match status" value="1"/>
</dbReference>
<reference evidence="2" key="1">
    <citation type="submission" date="2018-11" db="EMBL/GenBank/DDBJ databases">
        <title>Henneguya salminicola genome and transcriptome.</title>
        <authorList>
            <person name="Yahalomi D."/>
            <person name="Atkinson S.D."/>
            <person name="Neuhof M."/>
            <person name="Chang E.S."/>
            <person name="Philippe H."/>
            <person name="Cartwright P."/>
            <person name="Bartholomew J.L."/>
            <person name="Huchon D."/>
        </authorList>
    </citation>
    <scope>NUCLEOTIDE SEQUENCE</scope>
    <source>
        <strain evidence="2">Hz1</strain>
        <tissue evidence="2">Whole</tissue>
    </source>
</reference>
<evidence type="ECO:0000313" key="2">
    <source>
        <dbReference type="EMBL" id="NDJ93613.1"/>
    </source>
</evidence>
<dbReference type="GO" id="GO:0004407">
    <property type="term" value="F:histone deacetylase activity"/>
    <property type="evidence" value="ECO:0007669"/>
    <property type="project" value="InterPro"/>
</dbReference>
<dbReference type="InterPro" id="IPR037138">
    <property type="entry name" value="His_deacetylse_dom_sf"/>
</dbReference>
<dbReference type="EMBL" id="GHBP01004270">
    <property type="protein sequence ID" value="NDJ93613.1"/>
    <property type="molecule type" value="Transcribed_RNA"/>
</dbReference>
<dbReference type="InterPro" id="IPR023801">
    <property type="entry name" value="His_deacetylse_dom"/>
</dbReference>
<protein>
    <submittedName>
        <fullName evidence="2">Histone deacetylase 1 (Trinotate prediction)</fullName>
    </submittedName>
</protein>
<accession>A0A6G3MI12</accession>
<proteinExistence type="predicted"/>
<feature type="domain" description="Histone deacetylase" evidence="1">
    <location>
        <begin position="1"/>
        <end position="125"/>
    </location>
</feature>
<dbReference type="Gene3D" id="3.40.800.20">
    <property type="entry name" value="Histone deacetylase domain"/>
    <property type="match status" value="1"/>
</dbReference>
<dbReference type="SUPFAM" id="SSF52768">
    <property type="entry name" value="Arginase/deacetylase"/>
    <property type="match status" value="1"/>
</dbReference>